<reference evidence="2" key="1">
    <citation type="submission" date="2020-11" db="EMBL/GenBank/DDBJ databases">
        <authorList>
            <person name="Whitehead M."/>
        </authorList>
    </citation>
    <scope>NUCLEOTIDE SEQUENCE</scope>
    <source>
        <strain evidence="2">EGII</strain>
    </source>
</reference>
<evidence type="ECO:0000313" key="3">
    <source>
        <dbReference type="Proteomes" id="UP000606786"/>
    </source>
</evidence>
<comment type="caution">
    <text evidence="2">The sequence shown here is derived from an EMBL/GenBank/DDBJ whole genome shotgun (WGS) entry which is preliminary data.</text>
</comment>
<organism evidence="2 3">
    <name type="scientific">Ceratitis capitata</name>
    <name type="common">Mediterranean fruit fly</name>
    <name type="synonym">Tephritis capitata</name>
    <dbReference type="NCBI Taxonomy" id="7213"/>
    <lineage>
        <taxon>Eukaryota</taxon>
        <taxon>Metazoa</taxon>
        <taxon>Ecdysozoa</taxon>
        <taxon>Arthropoda</taxon>
        <taxon>Hexapoda</taxon>
        <taxon>Insecta</taxon>
        <taxon>Pterygota</taxon>
        <taxon>Neoptera</taxon>
        <taxon>Endopterygota</taxon>
        <taxon>Diptera</taxon>
        <taxon>Brachycera</taxon>
        <taxon>Muscomorpha</taxon>
        <taxon>Tephritoidea</taxon>
        <taxon>Tephritidae</taxon>
        <taxon>Ceratitis</taxon>
        <taxon>Ceratitis</taxon>
    </lineage>
</organism>
<evidence type="ECO:0000256" key="1">
    <source>
        <dbReference type="SAM" id="MobiDB-lite"/>
    </source>
</evidence>
<gene>
    <name evidence="2" type="ORF">CCAP1982_LOCUS21751</name>
</gene>
<name>A0A811VHU2_CERCA</name>
<feature type="region of interest" description="Disordered" evidence="1">
    <location>
        <begin position="68"/>
        <end position="90"/>
    </location>
</feature>
<protein>
    <submittedName>
        <fullName evidence="2">(Mediterranean fruit fly) hypothetical protein</fullName>
    </submittedName>
</protein>
<keyword evidence="3" id="KW-1185">Reference proteome</keyword>
<dbReference type="EMBL" id="CAJHJT010000056">
    <property type="protein sequence ID" value="CAD7013713.1"/>
    <property type="molecule type" value="Genomic_DNA"/>
</dbReference>
<dbReference type="AlphaFoldDB" id="A0A811VHU2"/>
<sequence length="90" mass="10306">MEIFTYQQSKEIFRRQQIPSFNSNPGKRVTKHLLPLLCGRFFNQTFTIVDNSSSRFKEFSSGQPSALQFTGEQRNVGATPQQLSNLITHP</sequence>
<accession>A0A811VHU2</accession>
<dbReference type="Proteomes" id="UP000606786">
    <property type="component" value="Unassembled WGS sequence"/>
</dbReference>
<proteinExistence type="predicted"/>
<evidence type="ECO:0000313" key="2">
    <source>
        <dbReference type="EMBL" id="CAD7013713.1"/>
    </source>
</evidence>